<protein>
    <submittedName>
        <fullName evidence="2">Uncharacterized protein</fullName>
    </submittedName>
</protein>
<feature type="non-terminal residue" evidence="2">
    <location>
        <position position="91"/>
    </location>
</feature>
<dbReference type="EMBL" id="BGPR01298585">
    <property type="protein sequence ID" value="GBN61069.1"/>
    <property type="molecule type" value="Genomic_DNA"/>
</dbReference>
<comment type="caution">
    <text evidence="2">The sequence shown here is derived from an EMBL/GenBank/DDBJ whole genome shotgun (WGS) entry which is preliminary data.</text>
</comment>
<gene>
    <name evidence="3" type="ORF">AVEN_200570_1</name>
    <name evidence="2" type="ORF">AVEN_207614_1</name>
</gene>
<keyword evidence="4" id="KW-1185">Reference proteome</keyword>
<proteinExistence type="predicted"/>
<name>A0A4Y2Q8X3_ARAVE</name>
<feature type="region of interest" description="Disordered" evidence="1">
    <location>
        <begin position="22"/>
        <end position="56"/>
    </location>
</feature>
<dbReference type="Proteomes" id="UP000499080">
    <property type="component" value="Unassembled WGS sequence"/>
</dbReference>
<feature type="compositionally biased region" description="Basic and acidic residues" evidence="1">
    <location>
        <begin position="44"/>
        <end position="56"/>
    </location>
</feature>
<evidence type="ECO:0000256" key="1">
    <source>
        <dbReference type="SAM" id="MobiDB-lite"/>
    </source>
</evidence>
<evidence type="ECO:0000313" key="2">
    <source>
        <dbReference type="EMBL" id="GBN59692.1"/>
    </source>
</evidence>
<sequence>MQNDQSSKASAALSCSLESKTLTQASNRRGNSDPEECPGFQESGWRRTDSPSEQDRWSVCPGVEAVVVTSSGRIDSWALFIATWRTANALV</sequence>
<dbReference type="EMBL" id="BGPR01297865">
    <property type="protein sequence ID" value="GBN59692.1"/>
    <property type="molecule type" value="Genomic_DNA"/>
</dbReference>
<accession>A0A4Y2Q8X3</accession>
<dbReference type="AlphaFoldDB" id="A0A4Y2Q8X3"/>
<evidence type="ECO:0000313" key="3">
    <source>
        <dbReference type="EMBL" id="GBN61069.1"/>
    </source>
</evidence>
<reference evidence="2 4" key="1">
    <citation type="journal article" date="2019" name="Sci. Rep.">
        <title>Orb-weaving spider Araneus ventricosus genome elucidates the spidroin gene catalogue.</title>
        <authorList>
            <person name="Kono N."/>
            <person name="Nakamura H."/>
            <person name="Ohtoshi R."/>
            <person name="Moran D.A.P."/>
            <person name="Shinohara A."/>
            <person name="Yoshida Y."/>
            <person name="Fujiwara M."/>
            <person name="Mori M."/>
            <person name="Tomita M."/>
            <person name="Arakawa K."/>
        </authorList>
    </citation>
    <scope>NUCLEOTIDE SEQUENCE [LARGE SCALE GENOMIC DNA]</scope>
</reference>
<organism evidence="2 4">
    <name type="scientific">Araneus ventricosus</name>
    <name type="common">Orbweaver spider</name>
    <name type="synonym">Epeira ventricosa</name>
    <dbReference type="NCBI Taxonomy" id="182803"/>
    <lineage>
        <taxon>Eukaryota</taxon>
        <taxon>Metazoa</taxon>
        <taxon>Ecdysozoa</taxon>
        <taxon>Arthropoda</taxon>
        <taxon>Chelicerata</taxon>
        <taxon>Arachnida</taxon>
        <taxon>Araneae</taxon>
        <taxon>Araneomorphae</taxon>
        <taxon>Entelegynae</taxon>
        <taxon>Araneoidea</taxon>
        <taxon>Araneidae</taxon>
        <taxon>Araneus</taxon>
    </lineage>
</organism>
<evidence type="ECO:0000313" key="4">
    <source>
        <dbReference type="Proteomes" id="UP000499080"/>
    </source>
</evidence>